<evidence type="ECO:0008006" key="4">
    <source>
        <dbReference type="Google" id="ProtNLM"/>
    </source>
</evidence>
<accession>A0ABP7JZB8</accession>
<sequence length="114" mass="11855">MTFRMLALLLVAALSACVASSPAMELGRAKFIPVEVGANRYRVYTSTASACVEVHRVNMVFPPPSRVAILAEMETAATRATGCTLKPGSIVGDQAIGKARMSCPAPAPTGGSCR</sequence>
<dbReference type="PROSITE" id="PS51257">
    <property type="entry name" value="PROKAR_LIPOPROTEIN"/>
    <property type="match status" value="1"/>
</dbReference>
<reference evidence="3" key="1">
    <citation type="journal article" date="2019" name="Int. J. Syst. Evol. Microbiol.">
        <title>The Global Catalogue of Microorganisms (GCM) 10K type strain sequencing project: providing services to taxonomists for standard genome sequencing and annotation.</title>
        <authorList>
            <consortium name="The Broad Institute Genomics Platform"/>
            <consortium name="The Broad Institute Genome Sequencing Center for Infectious Disease"/>
            <person name="Wu L."/>
            <person name="Ma J."/>
        </authorList>
    </citation>
    <scope>NUCLEOTIDE SEQUENCE [LARGE SCALE GENOMIC DNA]</scope>
    <source>
        <strain evidence="3">JCM 17190</strain>
    </source>
</reference>
<organism evidence="2 3">
    <name type="scientific">Celeribacter arenosi</name>
    <dbReference type="NCBI Taxonomy" id="792649"/>
    <lineage>
        <taxon>Bacteria</taxon>
        <taxon>Pseudomonadati</taxon>
        <taxon>Pseudomonadota</taxon>
        <taxon>Alphaproteobacteria</taxon>
        <taxon>Rhodobacterales</taxon>
        <taxon>Roseobacteraceae</taxon>
        <taxon>Celeribacter</taxon>
    </lineage>
</organism>
<dbReference type="EMBL" id="BAABDF010000003">
    <property type="protein sequence ID" value="GAA3860490.1"/>
    <property type="molecule type" value="Genomic_DNA"/>
</dbReference>
<evidence type="ECO:0000313" key="3">
    <source>
        <dbReference type="Proteomes" id="UP001399917"/>
    </source>
</evidence>
<feature type="chain" id="PRO_5046576688" description="Lipoprotein" evidence="1">
    <location>
        <begin position="24"/>
        <end position="114"/>
    </location>
</feature>
<evidence type="ECO:0000256" key="1">
    <source>
        <dbReference type="SAM" id="SignalP"/>
    </source>
</evidence>
<protein>
    <recommendedName>
        <fullName evidence="4">Lipoprotein</fullName>
    </recommendedName>
</protein>
<evidence type="ECO:0000313" key="2">
    <source>
        <dbReference type="EMBL" id="GAA3860490.1"/>
    </source>
</evidence>
<feature type="signal peptide" evidence="1">
    <location>
        <begin position="1"/>
        <end position="23"/>
    </location>
</feature>
<keyword evidence="3" id="KW-1185">Reference proteome</keyword>
<proteinExistence type="predicted"/>
<name>A0ABP7JZB8_9RHOB</name>
<keyword evidence="1" id="KW-0732">Signal</keyword>
<dbReference type="RefSeq" id="WP_344844068.1">
    <property type="nucleotide sequence ID" value="NZ_BAABDF010000003.1"/>
</dbReference>
<dbReference type="Proteomes" id="UP001399917">
    <property type="component" value="Unassembled WGS sequence"/>
</dbReference>
<comment type="caution">
    <text evidence="2">The sequence shown here is derived from an EMBL/GenBank/DDBJ whole genome shotgun (WGS) entry which is preliminary data.</text>
</comment>
<gene>
    <name evidence="2" type="ORF">GCM10022404_09190</name>
</gene>